<name>A0A814IIQ8_9BILA</name>
<dbReference type="EMBL" id="CAJOAX010000308">
    <property type="protein sequence ID" value="CAF3563164.1"/>
    <property type="molecule type" value="Genomic_DNA"/>
</dbReference>
<evidence type="ECO:0000313" key="6">
    <source>
        <dbReference type="EMBL" id="CAF3563164.1"/>
    </source>
</evidence>
<dbReference type="InterPro" id="IPR037151">
    <property type="entry name" value="AlkB-like_sf"/>
</dbReference>
<dbReference type="Gene3D" id="2.60.120.590">
    <property type="entry name" value="Alpha-ketoglutarate-dependent dioxygenase AlkB-like"/>
    <property type="match status" value="1"/>
</dbReference>
<comment type="cofactor">
    <cofactor evidence="1">
        <name>Fe(2+)</name>
        <dbReference type="ChEBI" id="CHEBI:29033"/>
    </cofactor>
</comment>
<dbReference type="EMBL" id="CAJNOU010000535">
    <property type="protein sequence ID" value="CAF1024973.1"/>
    <property type="molecule type" value="Genomic_DNA"/>
</dbReference>
<dbReference type="InterPro" id="IPR005123">
    <property type="entry name" value="Oxoglu/Fe-dep_dioxygenase_dom"/>
</dbReference>
<evidence type="ECO:0000313" key="4">
    <source>
        <dbReference type="EMBL" id="CAF0941769.1"/>
    </source>
</evidence>
<proteinExistence type="predicted"/>
<evidence type="ECO:0000259" key="3">
    <source>
        <dbReference type="PROSITE" id="PS51471"/>
    </source>
</evidence>
<dbReference type="SUPFAM" id="SSF51197">
    <property type="entry name" value="Clavaminate synthase-like"/>
    <property type="match status" value="1"/>
</dbReference>
<evidence type="ECO:0000256" key="1">
    <source>
        <dbReference type="ARBA" id="ARBA00001954"/>
    </source>
</evidence>
<dbReference type="AlphaFoldDB" id="A0A814IIQ8"/>
<dbReference type="InterPro" id="IPR027450">
    <property type="entry name" value="AlkB-like"/>
</dbReference>
<evidence type="ECO:0000313" key="5">
    <source>
        <dbReference type="EMBL" id="CAF1024973.1"/>
    </source>
</evidence>
<feature type="region of interest" description="Disordered" evidence="2">
    <location>
        <begin position="1"/>
        <end position="21"/>
    </location>
</feature>
<accession>A0A814IIQ8</accession>
<dbReference type="Proteomes" id="UP000663823">
    <property type="component" value="Unassembled WGS sequence"/>
</dbReference>
<reference evidence="5" key="1">
    <citation type="submission" date="2021-02" db="EMBL/GenBank/DDBJ databases">
        <authorList>
            <person name="Nowell W R."/>
        </authorList>
    </citation>
    <scope>NUCLEOTIDE SEQUENCE</scope>
</reference>
<feature type="domain" description="Fe2OG dioxygenase" evidence="3">
    <location>
        <begin position="137"/>
        <end position="234"/>
    </location>
</feature>
<dbReference type="EMBL" id="CAJNOO010000433">
    <property type="protein sequence ID" value="CAF0941769.1"/>
    <property type="molecule type" value="Genomic_DNA"/>
</dbReference>
<dbReference type="GO" id="GO:0051213">
    <property type="term" value="F:dioxygenase activity"/>
    <property type="evidence" value="ECO:0007669"/>
    <property type="project" value="InterPro"/>
</dbReference>
<dbReference type="Pfam" id="PF13532">
    <property type="entry name" value="2OG-FeII_Oxy_2"/>
    <property type="match status" value="1"/>
</dbReference>
<dbReference type="Proteomes" id="UP000663889">
    <property type="component" value="Unassembled WGS sequence"/>
</dbReference>
<evidence type="ECO:0000256" key="2">
    <source>
        <dbReference type="SAM" id="MobiDB-lite"/>
    </source>
</evidence>
<evidence type="ECO:0000313" key="7">
    <source>
        <dbReference type="Proteomes" id="UP000663889"/>
    </source>
</evidence>
<gene>
    <name evidence="6" type="ORF">OTI717_LOCUS4909</name>
    <name evidence="4" type="ORF">RFH988_LOCUS11125</name>
    <name evidence="5" type="ORF">SEV965_LOCUS12001</name>
</gene>
<organism evidence="5 7">
    <name type="scientific">Rotaria sordida</name>
    <dbReference type="NCBI Taxonomy" id="392033"/>
    <lineage>
        <taxon>Eukaryota</taxon>
        <taxon>Metazoa</taxon>
        <taxon>Spiralia</taxon>
        <taxon>Gnathifera</taxon>
        <taxon>Rotifera</taxon>
        <taxon>Eurotatoria</taxon>
        <taxon>Bdelloidea</taxon>
        <taxon>Philodinida</taxon>
        <taxon>Philodinidae</taxon>
        <taxon>Rotaria</taxon>
    </lineage>
</organism>
<dbReference type="PROSITE" id="PS51471">
    <property type="entry name" value="FE2OG_OXY"/>
    <property type="match status" value="1"/>
</dbReference>
<dbReference type="GO" id="GO:0006307">
    <property type="term" value="P:DNA alkylation repair"/>
    <property type="evidence" value="ECO:0007669"/>
    <property type="project" value="InterPro"/>
</dbReference>
<sequence>MSASSSKTLKRKKESQSTDNDCQIDIKQHVHCQRKILGEGDSWYEESLFSSNESIEILKQLDEQIVYLPREQFQFKIFNTINLLPRDKAFYGDVYSDGSYPLYRYESKKDIIYPEVKAWPPVLKRLRDRLFEITGQKCNHCVVNQYRDNNDHIGYHFDKTRDFVNDSNVLVFSFGGERILRLKHNGSKITEDIHLKSGSLFGLGWKTNSIWKHSIIKTKRSCERRVSLTYRLIKTILHKDGTLTETDGSDIIIETTAHNNSNMIEHETKKIKVHEKSE</sequence>
<comment type="caution">
    <text evidence="5">The sequence shown here is derived from an EMBL/GenBank/DDBJ whole genome shotgun (WGS) entry which is preliminary data.</text>
</comment>
<protein>
    <recommendedName>
        <fullName evidence="3">Fe2OG dioxygenase domain-containing protein</fullName>
    </recommendedName>
</protein>
<dbReference type="Proteomes" id="UP000663882">
    <property type="component" value="Unassembled WGS sequence"/>
</dbReference>
<dbReference type="PANTHER" id="PTHR31212">
    <property type="entry name" value="ALPHA-KETOGLUTARATE-DEPENDENT DIOXYGENASE ALKB HOMOLOG 3"/>
    <property type="match status" value="1"/>
</dbReference>
<dbReference type="PANTHER" id="PTHR31212:SF5">
    <property type="entry name" value="ISOCHORISMATASE FAMILY PROTEIN FAMILY (AFU_ORTHOLOGUE AFUA_3G14500)"/>
    <property type="match status" value="1"/>
</dbReference>
<dbReference type="InterPro" id="IPR032854">
    <property type="entry name" value="ALKBH3"/>
</dbReference>
<dbReference type="OrthoDB" id="445341at2759"/>